<name>A0A8B6EJ39_MYTGA</name>
<evidence type="ECO:0000313" key="2">
    <source>
        <dbReference type="EMBL" id="VDI35571.1"/>
    </source>
</evidence>
<organism evidence="2 3">
    <name type="scientific">Mytilus galloprovincialis</name>
    <name type="common">Mediterranean mussel</name>
    <dbReference type="NCBI Taxonomy" id="29158"/>
    <lineage>
        <taxon>Eukaryota</taxon>
        <taxon>Metazoa</taxon>
        <taxon>Spiralia</taxon>
        <taxon>Lophotrochozoa</taxon>
        <taxon>Mollusca</taxon>
        <taxon>Bivalvia</taxon>
        <taxon>Autobranchia</taxon>
        <taxon>Pteriomorphia</taxon>
        <taxon>Mytilida</taxon>
        <taxon>Mytiloidea</taxon>
        <taxon>Mytilidae</taxon>
        <taxon>Mytilinae</taxon>
        <taxon>Mytilus</taxon>
    </lineage>
</organism>
<keyword evidence="3" id="KW-1185">Reference proteome</keyword>
<feature type="region of interest" description="Disordered" evidence="1">
    <location>
        <begin position="86"/>
        <end position="108"/>
    </location>
</feature>
<dbReference type="Proteomes" id="UP000596742">
    <property type="component" value="Unassembled WGS sequence"/>
</dbReference>
<reference evidence="2" key="1">
    <citation type="submission" date="2018-11" db="EMBL/GenBank/DDBJ databases">
        <authorList>
            <person name="Alioto T."/>
            <person name="Alioto T."/>
        </authorList>
    </citation>
    <scope>NUCLEOTIDE SEQUENCE</scope>
</reference>
<proteinExistence type="predicted"/>
<accession>A0A8B6EJ39</accession>
<comment type="caution">
    <text evidence="2">The sequence shown here is derived from an EMBL/GenBank/DDBJ whole genome shotgun (WGS) entry which is preliminary data.</text>
</comment>
<evidence type="ECO:0000313" key="3">
    <source>
        <dbReference type="Proteomes" id="UP000596742"/>
    </source>
</evidence>
<evidence type="ECO:0000256" key="1">
    <source>
        <dbReference type="SAM" id="MobiDB-lite"/>
    </source>
</evidence>
<sequence>MYQEKLKRVNERFPGTEFSNYTGIEVSNEEENDFGYNEMSDNVSQLRTSHPDREINKQEDTVDDQGYLLLEQHYRTIPEVEVHYAAADEERNSNKKSLDRDDYLEPVI</sequence>
<gene>
    <name evidence="2" type="ORF">MGAL_10B011023</name>
</gene>
<dbReference type="AlphaFoldDB" id="A0A8B6EJ39"/>
<dbReference type="EMBL" id="UYJE01005252">
    <property type="protein sequence ID" value="VDI35571.1"/>
    <property type="molecule type" value="Genomic_DNA"/>
</dbReference>
<protein>
    <submittedName>
        <fullName evidence="2">Uncharacterized protein</fullName>
    </submittedName>
</protein>